<name>F4L2I5_HALH1</name>
<dbReference type="EMBL" id="CP002691">
    <property type="protein sequence ID" value="AEE53903.1"/>
    <property type="molecule type" value="Genomic_DNA"/>
</dbReference>
<organism evidence="4 5">
    <name type="scientific">Haliscomenobacter hydrossis (strain ATCC 27775 / DSM 1100 / LMG 10767 / O)</name>
    <dbReference type="NCBI Taxonomy" id="760192"/>
    <lineage>
        <taxon>Bacteria</taxon>
        <taxon>Pseudomonadati</taxon>
        <taxon>Bacteroidota</taxon>
        <taxon>Saprospiria</taxon>
        <taxon>Saprospirales</taxon>
        <taxon>Haliscomenobacteraceae</taxon>
        <taxon>Haliscomenobacter</taxon>
    </lineage>
</organism>
<dbReference type="PANTHER" id="PTHR38764:SF1">
    <property type="entry name" value="ACYL CARRIER PROTEIN PHOSPHODIESTERASE"/>
    <property type="match status" value="1"/>
</dbReference>
<proteinExistence type="predicted"/>
<protein>
    <submittedName>
        <fullName evidence="4">Acyl carrier protein phosphodiesterase</fullName>
    </submittedName>
</protein>
<keyword evidence="1" id="KW-0444">Lipid biosynthesis</keyword>
<dbReference type="OrthoDB" id="8442777at2"/>
<sequence>MNFLAHFFLSGDDPALMTGNFLADFISNREVNELPEEIRRGIVLHRQIDQYTDAHEAVRQSIQRLYPRHRKYAPVLVDVYYDYFLIHNWAQFTTEDFAAFRERAYAALRQYLPAMPPSLHPRVLGMVQADWLSSYGVYEGLEYTFMRMKSRTSMPEQLEGAVETLKVFRAEMDAEFRWFFPEVLGFVGGRLSSKVEPKSNIE</sequence>
<reference key="2">
    <citation type="submission" date="2011-04" db="EMBL/GenBank/DDBJ databases">
        <title>Complete sequence of chromosome of Haliscomenobacter hydrossis DSM 1100.</title>
        <authorList>
            <consortium name="US DOE Joint Genome Institute (JGI-PGF)"/>
            <person name="Lucas S."/>
            <person name="Han J."/>
            <person name="Lapidus A."/>
            <person name="Bruce D."/>
            <person name="Goodwin L."/>
            <person name="Pitluck S."/>
            <person name="Peters L."/>
            <person name="Kyrpides N."/>
            <person name="Mavromatis K."/>
            <person name="Ivanova N."/>
            <person name="Ovchinnikova G."/>
            <person name="Pagani I."/>
            <person name="Daligault H."/>
            <person name="Detter J.C."/>
            <person name="Han C."/>
            <person name="Land M."/>
            <person name="Hauser L."/>
            <person name="Markowitz V."/>
            <person name="Cheng J.-F."/>
            <person name="Hugenholtz P."/>
            <person name="Woyke T."/>
            <person name="Wu D."/>
            <person name="Verbarg S."/>
            <person name="Frueling A."/>
            <person name="Brambilla E."/>
            <person name="Klenk H.-P."/>
            <person name="Eisen J.A."/>
        </authorList>
    </citation>
    <scope>NUCLEOTIDE SEQUENCE</scope>
    <source>
        <strain>DSM 1100</strain>
    </source>
</reference>
<evidence type="ECO:0000256" key="1">
    <source>
        <dbReference type="ARBA" id="ARBA00022516"/>
    </source>
</evidence>
<gene>
    <name evidence="4" type="ordered locus">Halhy_6081</name>
</gene>
<dbReference type="PANTHER" id="PTHR38764">
    <property type="entry name" value="ACYL CARRIER PROTEIN PHOSPHODIESTERASE"/>
    <property type="match status" value="1"/>
</dbReference>
<dbReference type="AlphaFoldDB" id="F4L2I5"/>
<dbReference type="PIRSF" id="PIRSF011489">
    <property type="entry name" value="DUF479"/>
    <property type="match status" value="1"/>
</dbReference>
<evidence type="ECO:0000256" key="3">
    <source>
        <dbReference type="ARBA" id="ARBA00023098"/>
    </source>
</evidence>
<evidence type="ECO:0000256" key="2">
    <source>
        <dbReference type="ARBA" id="ARBA00022801"/>
    </source>
</evidence>
<dbReference type="KEGG" id="hhy:Halhy_6081"/>
<dbReference type="eggNOG" id="COG3124">
    <property type="taxonomic scope" value="Bacteria"/>
</dbReference>
<evidence type="ECO:0000313" key="4">
    <source>
        <dbReference type="EMBL" id="AEE53903.1"/>
    </source>
</evidence>
<evidence type="ECO:0000313" key="5">
    <source>
        <dbReference type="Proteomes" id="UP000008461"/>
    </source>
</evidence>
<dbReference type="GO" id="GO:0008770">
    <property type="term" value="F:[acyl-carrier-protein] phosphodiesterase activity"/>
    <property type="evidence" value="ECO:0007669"/>
    <property type="project" value="InterPro"/>
</dbReference>
<dbReference type="Proteomes" id="UP000008461">
    <property type="component" value="Chromosome"/>
</dbReference>
<dbReference type="InterPro" id="IPR007431">
    <property type="entry name" value="ACP_PD"/>
</dbReference>
<keyword evidence="3" id="KW-0443">Lipid metabolism</keyword>
<dbReference type="STRING" id="760192.Halhy_6081"/>
<reference evidence="4 5" key="1">
    <citation type="journal article" date="2011" name="Stand. Genomic Sci.">
        <title>Complete genome sequence of Haliscomenobacter hydrossis type strain (O).</title>
        <authorList>
            <consortium name="US DOE Joint Genome Institute (JGI-PGF)"/>
            <person name="Daligault H."/>
            <person name="Lapidus A."/>
            <person name="Zeytun A."/>
            <person name="Nolan M."/>
            <person name="Lucas S."/>
            <person name="Del Rio T.G."/>
            <person name="Tice H."/>
            <person name="Cheng J.F."/>
            <person name="Tapia R."/>
            <person name="Han C."/>
            <person name="Goodwin L."/>
            <person name="Pitluck S."/>
            <person name="Liolios K."/>
            <person name="Pagani I."/>
            <person name="Ivanova N."/>
            <person name="Huntemann M."/>
            <person name="Mavromatis K."/>
            <person name="Mikhailova N."/>
            <person name="Pati A."/>
            <person name="Chen A."/>
            <person name="Palaniappan K."/>
            <person name="Land M."/>
            <person name="Hauser L."/>
            <person name="Brambilla E.M."/>
            <person name="Rohde M."/>
            <person name="Verbarg S."/>
            <person name="Goker M."/>
            <person name="Bristow J."/>
            <person name="Eisen J.A."/>
            <person name="Markowitz V."/>
            <person name="Hugenholtz P."/>
            <person name="Kyrpides N.C."/>
            <person name="Klenk H.P."/>
            <person name="Woyke T."/>
        </authorList>
    </citation>
    <scope>NUCLEOTIDE SEQUENCE [LARGE SCALE GENOMIC DNA]</scope>
    <source>
        <strain evidence="5">ATCC 27775 / DSM 1100 / LMG 10767 / O</strain>
    </source>
</reference>
<accession>F4L2I5</accession>
<dbReference type="HOGENOM" id="CLU_099370_1_1_10"/>
<keyword evidence="5" id="KW-1185">Reference proteome</keyword>
<keyword evidence="2" id="KW-0378">Hydrolase</keyword>
<dbReference type="RefSeq" id="WP_013768425.1">
    <property type="nucleotide sequence ID" value="NC_015510.1"/>
</dbReference>
<dbReference type="GO" id="GO:0006633">
    <property type="term" value="P:fatty acid biosynthetic process"/>
    <property type="evidence" value="ECO:0007669"/>
    <property type="project" value="InterPro"/>
</dbReference>
<dbReference type="Pfam" id="PF04336">
    <property type="entry name" value="ACP_PD"/>
    <property type="match status" value="1"/>
</dbReference>